<name>A0A923I498_9FIRM</name>
<dbReference type="InterPro" id="IPR006224">
    <property type="entry name" value="PsdUridine_synth_RluA-like_CS"/>
</dbReference>
<dbReference type="GO" id="GO:0009982">
    <property type="term" value="F:pseudouridine synthase activity"/>
    <property type="evidence" value="ECO:0007669"/>
    <property type="project" value="InterPro"/>
</dbReference>
<feature type="domain" description="Pseudouridine synthase RsuA/RluA-like" evidence="6">
    <location>
        <begin position="90"/>
        <end position="249"/>
    </location>
</feature>
<dbReference type="AlphaFoldDB" id="A0A923I498"/>
<dbReference type="RefSeq" id="WP_186886436.1">
    <property type="nucleotide sequence ID" value="NZ_JACONZ010000001.1"/>
</dbReference>
<evidence type="ECO:0000256" key="4">
    <source>
        <dbReference type="ARBA" id="ARBA00033164"/>
    </source>
</evidence>
<evidence type="ECO:0000313" key="8">
    <source>
        <dbReference type="Proteomes" id="UP000659630"/>
    </source>
</evidence>
<protein>
    <recommendedName>
        <fullName evidence="3">RNA pseudouridylate synthase</fullName>
    </recommendedName>
    <alternativeName>
        <fullName evidence="4">RNA-uridine isomerase</fullName>
    </alternativeName>
</protein>
<dbReference type="PANTHER" id="PTHR21600:SF87">
    <property type="entry name" value="RNA PSEUDOURIDYLATE SYNTHASE DOMAIN-CONTAINING PROTEIN 1"/>
    <property type="match status" value="1"/>
</dbReference>
<dbReference type="Gene3D" id="3.30.2350.10">
    <property type="entry name" value="Pseudouridine synthase"/>
    <property type="match status" value="1"/>
</dbReference>
<keyword evidence="8" id="KW-1185">Reference proteome</keyword>
<evidence type="ECO:0000256" key="1">
    <source>
        <dbReference type="ARBA" id="ARBA00000073"/>
    </source>
</evidence>
<gene>
    <name evidence="7" type="ORF">H8S23_00900</name>
</gene>
<dbReference type="GO" id="GO:0000455">
    <property type="term" value="P:enzyme-directed rRNA pseudouridine synthesis"/>
    <property type="evidence" value="ECO:0007669"/>
    <property type="project" value="TreeGrafter"/>
</dbReference>
<dbReference type="CDD" id="cd02869">
    <property type="entry name" value="PseudoU_synth_RluA_like"/>
    <property type="match status" value="1"/>
</dbReference>
<evidence type="ECO:0000313" key="7">
    <source>
        <dbReference type="EMBL" id="MBC5580060.1"/>
    </source>
</evidence>
<comment type="catalytic activity">
    <reaction evidence="1">
        <text>a uridine in RNA = a pseudouridine in RNA</text>
        <dbReference type="Rhea" id="RHEA:48348"/>
        <dbReference type="Rhea" id="RHEA-COMP:12068"/>
        <dbReference type="Rhea" id="RHEA-COMP:12069"/>
        <dbReference type="ChEBI" id="CHEBI:65314"/>
        <dbReference type="ChEBI" id="CHEBI:65315"/>
    </reaction>
</comment>
<sequence>MQEHRVNAAKPLRLADYLPSVFPLLTSGKVYRFAKEKKIRCNGVHCDGSHRVRQGDLLALYLPEEFFPKAGEPAYLRARDVLQVVYEDAQLLVVDKPSGLLVMDETGGEADTLLNRALRHLAASGAWKPQDAFLPCLCHRLDAGTSGLVMIAKTALCRDAMLEAMRRHQLKKTYLGVTFGRPMPPSGTLRGYLCKDPSRGLVRVSNVPSPRAREIVTGYRTLAVSGRLALLEIDLVTGRTHQIRAHLASIGCPLLGDSKYGSQAANRELHAKYQLLTAWRLQLPQFEPGPLQQLSGKTFTAQKPWYYAQILDHTLQ</sequence>
<evidence type="ECO:0000256" key="3">
    <source>
        <dbReference type="ARBA" id="ARBA00031870"/>
    </source>
</evidence>
<dbReference type="InterPro" id="IPR006145">
    <property type="entry name" value="PsdUridine_synth_RsuA/RluA"/>
</dbReference>
<dbReference type="GO" id="GO:0003723">
    <property type="term" value="F:RNA binding"/>
    <property type="evidence" value="ECO:0007669"/>
    <property type="project" value="UniProtKB-KW"/>
</dbReference>
<dbReference type="SUPFAM" id="SSF55120">
    <property type="entry name" value="Pseudouridine synthase"/>
    <property type="match status" value="1"/>
</dbReference>
<dbReference type="GO" id="GO:0140098">
    <property type="term" value="F:catalytic activity, acting on RNA"/>
    <property type="evidence" value="ECO:0007669"/>
    <property type="project" value="UniProtKB-ARBA"/>
</dbReference>
<dbReference type="Pfam" id="PF00849">
    <property type="entry name" value="PseudoU_synth_2"/>
    <property type="match status" value="1"/>
</dbReference>
<organism evidence="7 8">
    <name type="scientific">Anaerofilum hominis</name>
    <dbReference type="NCBI Taxonomy" id="2763016"/>
    <lineage>
        <taxon>Bacteria</taxon>
        <taxon>Bacillati</taxon>
        <taxon>Bacillota</taxon>
        <taxon>Clostridia</taxon>
        <taxon>Eubacteriales</taxon>
        <taxon>Oscillospiraceae</taxon>
        <taxon>Anaerofilum</taxon>
    </lineage>
</organism>
<dbReference type="EMBL" id="JACONZ010000001">
    <property type="protein sequence ID" value="MBC5580060.1"/>
    <property type="molecule type" value="Genomic_DNA"/>
</dbReference>
<evidence type="ECO:0000256" key="5">
    <source>
        <dbReference type="PROSITE-ProRule" id="PRU00182"/>
    </source>
</evidence>
<dbReference type="Proteomes" id="UP000659630">
    <property type="component" value="Unassembled WGS sequence"/>
</dbReference>
<dbReference type="PANTHER" id="PTHR21600">
    <property type="entry name" value="MITOCHONDRIAL RNA PSEUDOURIDINE SYNTHASE"/>
    <property type="match status" value="1"/>
</dbReference>
<accession>A0A923I498</accession>
<proteinExistence type="inferred from homology"/>
<keyword evidence="5" id="KW-0694">RNA-binding</keyword>
<reference evidence="7" key="1">
    <citation type="submission" date="2020-08" db="EMBL/GenBank/DDBJ databases">
        <title>Genome public.</title>
        <authorList>
            <person name="Liu C."/>
            <person name="Sun Q."/>
        </authorList>
    </citation>
    <scope>NUCLEOTIDE SEQUENCE</scope>
    <source>
        <strain evidence="7">BX8</strain>
    </source>
</reference>
<evidence type="ECO:0000256" key="2">
    <source>
        <dbReference type="ARBA" id="ARBA00010876"/>
    </source>
</evidence>
<dbReference type="InterPro" id="IPR020103">
    <property type="entry name" value="PsdUridine_synth_cat_dom_sf"/>
</dbReference>
<dbReference type="PROSITE" id="PS01129">
    <property type="entry name" value="PSI_RLU"/>
    <property type="match status" value="1"/>
</dbReference>
<comment type="caution">
    <text evidence="7">The sequence shown here is derived from an EMBL/GenBank/DDBJ whole genome shotgun (WGS) entry which is preliminary data.</text>
</comment>
<dbReference type="PROSITE" id="PS50889">
    <property type="entry name" value="S4"/>
    <property type="match status" value="1"/>
</dbReference>
<evidence type="ECO:0000259" key="6">
    <source>
        <dbReference type="Pfam" id="PF00849"/>
    </source>
</evidence>
<dbReference type="InterPro" id="IPR050188">
    <property type="entry name" value="RluA_PseudoU_synthase"/>
</dbReference>
<comment type="similarity">
    <text evidence="2">Belongs to the pseudouridine synthase RluA family.</text>
</comment>